<accession>A0ABR3IT27</accession>
<dbReference type="PRINTS" id="PR00056">
    <property type="entry name" value="HSFDOMAIN"/>
</dbReference>
<dbReference type="InterPro" id="IPR000232">
    <property type="entry name" value="HSF_DNA-bd"/>
</dbReference>
<evidence type="ECO:0000313" key="8">
    <source>
        <dbReference type="EMBL" id="KAL0946376.1"/>
    </source>
</evidence>
<evidence type="ECO:0000256" key="6">
    <source>
        <dbReference type="SAM" id="MobiDB-lite"/>
    </source>
</evidence>
<dbReference type="SMART" id="SM00415">
    <property type="entry name" value="HSF"/>
    <property type="match status" value="1"/>
</dbReference>
<keyword evidence="4" id="KW-0539">Nucleus</keyword>
<feature type="compositionally biased region" description="Low complexity" evidence="6">
    <location>
        <begin position="582"/>
        <end position="599"/>
    </location>
</feature>
<dbReference type="Pfam" id="PF00447">
    <property type="entry name" value="HSF_DNA-bind"/>
    <property type="match status" value="1"/>
</dbReference>
<dbReference type="PROSITE" id="PS00434">
    <property type="entry name" value="HSF_DOMAIN"/>
    <property type="match status" value="1"/>
</dbReference>
<evidence type="ECO:0000256" key="5">
    <source>
        <dbReference type="RuleBase" id="RU004020"/>
    </source>
</evidence>
<evidence type="ECO:0000259" key="7">
    <source>
        <dbReference type="PROSITE" id="PS00434"/>
    </source>
</evidence>
<comment type="similarity">
    <text evidence="2 5">Belongs to the HSF family.</text>
</comment>
<evidence type="ECO:0000256" key="1">
    <source>
        <dbReference type="ARBA" id="ARBA00004123"/>
    </source>
</evidence>
<comment type="subcellular location">
    <subcellularLocation>
        <location evidence="1">Nucleus</location>
    </subcellularLocation>
</comment>
<feature type="region of interest" description="Disordered" evidence="6">
    <location>
        <begin position="371"/>
        <end position="422"/>
    </location>
</feature>
<feature type="region of interest" description="Disordered" evidence="6">
    <location>
        <begin position="643"/>
        <end position="683"/>
    </location>
</feature>
<dbReference type="Gene3D" id="1.10.10.10">
    <property type="entry name" value="Winged helix-like DNA-binding domain superfamily/Winged helix DNA-binding domain"/>
    <property type="match status" value="1"/>
</dbReference>
<comment type="caution">
    <text evidence="8">The sequence shown here is derived from an EMBL/GenBank/DDBJ whole genome shotgun (WGS) entry which is preliminary data.</text>
</comment>
<feature type="region of interest" description="Disordered" evidence="6">
    <location>
        <begin position="560"/>
        <end position="612"/>
    </location>
</feature>
<dbReference type="PANTHER" id="PTHR10015:SF427">
    <property type="entry name" value="HEAT SHOCK FACTOR PROTEIN"/>
    <property type="match status" value="1"/>
</dbReference>
<keyword evidence="3" id="KW-0238">DNA-binding</keyword>
<feature type="compositionally biased region" description="Low complexity" evidence="6">
    <location>
        <begin position="402"/>
        <end position="422"/>
    </location>
</feature>
<dbReference type="PANTHER" id="PTHR10015">
    <property type="entry name" value="HEAT SHOCK TRANSCRIPTION FACTOR"/>
    <property type="match status" value="1"/>
</dbReference>
<feature type="domain" description="HSF-type DNA-binding" evidence="7">
    <location>
        <begin position="98"/>
        <end position="122"/>
    </location>
</feature>
<reference evidence="9" key="1">
    <citation type="submission" date="2024-06" db="EMBL/GenBank/DDBJ databases">
        <title>Multi-omics analyses provide insights into the biosynthesis of the anticancer antibiotic pleurotin in Hohenbuehelia grisea.</title>
        <authorList>
            <person name="Weaver J.A."/>
            <person name="Alberti F."/>
        </authorList>
    </citation>
    <scope>NUCLEOTIDE SEQUENCE [LARGE SCALE GENOMIC DNA]</scope>
    <source>
        <strain evidence="9">T-177</strain>
    </source>
</reference>
<dbReference type="Proteomes" id="UP001556367">
    <property type="component" value="Unassembled WGS sequence"/>
</dbReference>
<dbReference type="InterPro" id="IPR036390">
    <property type="entry name" value="WH_DNA-bd_sf"/>
</dbReference>
<organism evidence="8 9">
    <name type="scientific">Hohenbuehelia grisea</name>
    <dbReference type="NCBI Taxonomy" id="104357"/>
    <lineage>
        <taxon>Eukaryota</taxon>
        <taxon>Fungi</taxon>
        <taxon>Dikarya</taxon>
        <taxon>Basidiomycota</taxon>
        <taxon>Agaricomycotina</taxon>
        <taxon>Agaricomycetes</taxon>
        <taxon>Agaricomycetidae</taxon>
        <taxon>Agaricales</taxon>
        <taxon>Pleurotineae</taxon>
        <taxon>Pleurotaceae</taxon>
        <taxon>Hohenbuehelia</taxon>
    </lineage>
</organism>
<evidence type="ECO:0000256" key="4">
    <source>
        <dbReference type="ARBA" id="ARBA00023242"/>
    </source>
</evidence>
<dbReference type="SUPFAM" id="SSF46785">
    <property type="entry name" value="Winged helix' DNA-binding domain"/>
    <property type="match status" value="1"/>
</dbReference>
<feature type="compositionally biased region" description="Low complexity" evidence="6">
    <location>
        <begin position="384"/>
        <end position="394"/>
    </location>
</feature>
<protein>
    <recommendedName>
        <fullName evidence="7">HSF-type DNA-binding domain-containing protein</fullName>
    </recommendedName>
</protein>
<feature type="region of interest" description="Disordered" evidence="6">
    <location>
        <begin position="336"/>
        <end position="355"/>
    </location>
</feature>
<evidence type="ECO:0000256" key="3">
    <source>
        <dbReference type="ARBA" id="ARBA00023125"/>
    </source>
</evidence>
<name>A0ABR3IT27_9AGAR</name>
<sequence length="706" mass="75996">MTARSTAMDDALKELGLAELDMNVPFMSPMATDSQVALTRARRGSTHLSKATRQVVPAFLQKLYEMVNDPSNADLIRWSEAGDSFFVLDHERFAREVLGRWFKHQNFSSFVRQLNMYGFHKIPHLQAGVLKSDAETEFWNFEHPHFHRGQPDLLCLIQRKKQAAQGDDVTAAANADVRDAAHPVAGSITGTNLSAGQVLDIHSIVQGISAIKRHQQTISAELIELRKSNQMLWQDALAARARHQKHQDTINRILKFLAGVFGHSGSPVHKEDGVDGSPRAVFPRNSQRLMIEEAPQKEAKGFVRVEEVRDAESPELGPKRGISPVVQYPTVETPKSLASPLFSPSGPPSPSISEATSYSLSAPFLTPGEVTLPPAFIDPPVSKTQPPATAAQSTPTPPAQPQPVAAMPSSPLTSLTTTSGSSTDQDIMMQQFQQMLQSPAQFQRLLSALSSTAIPDSLQTSSDAPSQQLAQYPGAFDFSRASLDHYTPQGLLAAPPAPVPTPPSEGLIPFDPPLAENAQHLDHTWKATQDIDRDVNALHSSISSLINTFGLDPSLIDSPSIENTSPAISAAPTPAPMPPPTSASASTSATASSSTIPMSSIPPPPGLDAMDTSVPAFDLDAFLTEYGNNQSEDYGDLASTAFLDEVPSPSDGTASPAVTMLHDFQESPKARGRKRKSDVTELEDGFLPASVSALPVPPPSKTKRKR</sequence>
<dbReference type="EMBL" id="JASNQZ010000015">
    <property type="protein sequence ID" value="KAL0946376.1"/>
    <property type="molecule type" value="Genomic_DNA"/>
</dbReference>
<keyword evidence="9" id="KW-1185">Reference proteome</keyword>
<evidence type="ECO:0000256" key="2">
    <source>
        <dbReference type="ARBA" id="ARBA00006403"/>
    </source>
</evidence>
<evidence type="ECO:0000313" key="9">
    <source>
        <dbReference type="Proteomes" id="UP001556367"/>
    </source>
</evidence>
<gene>
    <name evidence="8" type="ORF">HGRIS_012606</name>
</gene>
<dbReference type="InterPro" id="IPR036388">
    <property type="entry name" value="WH-like_DNA-bd_sf"/>
</dbReference>
<proteinExistence type="inferred from homology"/>